<organism evidence="1 2">
    <name type="scientific">Armillaria borealis</name>
    <dbReference type="NCBI Taxonomy" id="47425"/>
    <lineage>
        <taxon>Eukaryota</taxon>
        <taxon>Fungi</taxon>
        <taxon>Dikarya</taxon>
        <taxon>Basidiomycota</taxon>
        <taxon>Agaricomycotina</taxon>
        <taxon>Agaricomycetes</taxon>
        <taxon>Agaricomycetidae</taxon>
        <taxon>Agaricales</taxon>
        <taxon>Marasmiineae</taxon>
        <taxon>Physalacriaceae</taxon>
        <taxon>Armillaria</taxon>
    </lineage>
</organism>
<dbReference type="AlphaFoldDB" id="A0AA39J6P9"/>
<protein>
    <submittedName>
        <fullName evidence="1">Uncharacterized protein</fullName>
    </submittedName>
</protein>
<dbReference type="EMBL" id="JAUEPT010000056">
    <property type="protein sequence ID" value="KAK0436256.1"/>
    <property type="molecule type" value="Genomic_DNA"/>
</dbReference>
<evidence type="ECO:0000313" key="1">
    <source>
        <dbReference type="EMBL" id="KAK0436256.1"/>
    </source>
</evidence>
<accession>A0AA39J6P9</accession>
<proteinExistence type="predicted"/>
<name>A0AA39J6P9_9AGAR</name>
<evidence type="ECO:0000313" key="2">
    <source>
        <dbReference type="Proteomes" id="UP001175226"/>
    </source>
</evidence>
<comment type="caution">
    <text evidence="1">The sequence shown here is derived from an EMBL/GenBank/DDBJ whole genome shotgun (WGS) entry which is preliminary data.</text>
</comment>
<sequence length="262" mass="29224">MSALNACLKVANLAEASGVPYVKNVAKVAVVVFKLLEQKGKNKKSAEELCESIADTIVVIDTLVRMQGERGTSCYIDICGEMGRYLESMAQDIKDIKLKHRGLKGVFCVDDFRDAIQAYRRRVDALKMDFVIHSVGDCHLEVTQMHILLKNTTAQAVTIPANSPARIFSSVISCLNTIRPAMANCRHQSKEDSDVFASVRGLNRHCLSSDTFTLPKVTHYRHRINASSRFSYPAAGFFGIKKELRSWLSLKHIILTALTFED</sequence>
<keyword evidence="2" id="KW-1185">Reference proteome</keyword>
<gene>
    <name evidence="1" type="ORF">EV421DRAFT_1908128</name>
</gene>
<reference evidence="1" key="1">
    <citation type="submission" date="2023-06" db="EMBL/GenBank/DDBJ databases">
        <authorList>
            <consortium name="Lawrence Berkeley National Laboratory"/>
            <person name="Ahrendt S."/>
            <person name="Sahu N."/>
            <person name="Indic B."/>
            <person name="Wong-Bajracharya J."/>
            <person name="Merenyi Z."/>
            <person name="Ke H.-M."/>
            <person name="Monk M."/>
            <person name="Kocsube S."/>
            <person name="Drula E."/>
            <person name="Lipzen A."/>
            <person name="Balint B."/>
            <person name="Henrissat B."/>
            <person name="Andreopoulos B."/>
            <person name="Martin F.M."/>
            <person name="Harder C.B."/>
            <person name="Rigling D."/>
            <person name="Ford K.L."/>
            <person name="Foster G.D."/>
            <person name="Pangilinan J."/>
            <person name="Papanicolaou A."/>
            <person name="Barry K."/>
            <person name="LaButti K."/>
            <person name="Viragh M."/>
            <person name="Koriabine M."/>
            <person name="Yan M."/>
            <person name="Riley R."/>
            <person name="Champramary S."/>
            <person name="Plett K.L."/>
            <person name="Tsai I.J."/>
            <person name="Slot J."/>
            <person name="Sipos G."/>
            <person name="Plett J."/>
            <person name="Nagy L.G."/>
            <person name="Grigoriev I.V."/>
        </authorList>
    </citation>
    <scope>NUCLEOTIDE SEQUENCE</scope>
    <source>
        <strain evidence="1">FPL87.14</strain>
    </source>
</reference>
<dbReference type="Proteomes" id="UP001175226">
    <property type="component" value="Unassembled WGS sequence"/>
</dbReference>